<dbReference type="InterPro" id="IPR050267">
    <property type="entry name" value="Anti-sigma-factor_SerPK"/>
</dbReference>
<dbReference type="InterPro" id="IPR003594">
    <property type="entry name" value="HATPase_dom"/>
</dbReference>
<keyword evidence="1" id="KW-0723">Serine/threonine-protein kinase</keyword>
<gene>
    <name evidence="4" type="ORF">GCM10010411_20300</name>
</gene>
<dbReference type="CDD" id="cd16936">
    <property type="entry name" value="HATPase_RsbW-like"/>
    <property type="match status" value="1"/>
</dbReference>
<comment type="caution">
    <text evidence="4">The sequence shown here is derived from an EMBL/GenBank/DDBJ whole genome shotgun (WGS) entry which is preliminary data.</text>
</comment>
<evidence type="ECO:0000313" key="5">
    <source>
        <dbReference type="Proteomes" id="UP001501509"/>
    </source>
</evidence>
<sequence>MDRGRWPSGLEHSCPMRAQWPETPAGSPELERLVLAPTAASVRRARDFTHKRLADWGLEELLDDTVIVMSELLSNALTHALTRTSTTPALQLVLIRHPRSLVVVVTDPASAPPLPVVQPDEFATSGRGLHIVDTLSSRWGWVPLSTRGKAVWAVLDEM</sequence>
<dbReference type="Proteomes" id="UP001501509">
    <property type="component" value="Unassembled WGS sequence"/>
</dbReference>
<evidence type="ECO:0000259" key="3">
    <source>
        <dbReference type="Pfam" id="PF13581"/>
    </source>
</evidence>
<accession>A0ABN3PIM3</accession>
<keyword evidence="4" id="KW-0547">Nucleotide-binding</keyword>
<evidence type="ECO:0000313" key="4">
    <source>
        <dbReference type="EMBL" id="GAA2587426.1"/>
    </source>
</evidence>
<evidence type="ECO:0000256" key="2">
    <source>
        <dbReference type="SAM" id="MobiDB-lite"/>
    </source>
</evidence>
<feature type="domain" description="Histidine kinase/HSP90-like ATPase" evidence="3">
    <location>
        <begin position="36"/>
        <end position="152"/>
    </location>
</feature>
<feature type="region of interest" description="Disordered" evidence="2">
    <location>
        <begin position="1"/>
        <end position="25"/>
    </location>
</feature>
<evidence type="ECO:0000256" key="1">
    <source>
        <dbReference type="ARBA" id="ARBA00022527"/>
    </source>
</evidence>
<dbReference type="Pfam" id="PF13581">
    <property type="entry name" value="HATPase_c_2"/>
    <property type="match status" value="1"/>
</dbReference>
<protein>
    <submittedName>
        <fullName evidence="4">ATP-binding protein</fullName>
    </submittedName>
</protein>
<dbReference type="InterPro" id="IPR036890">
    <property type="entry name" value="HATPase_C_sf"/>
</dbReference>
<name>A0ABN3PIM3_9ACTN</name>
<keyword evidence="1" id="KW-0418">Kinase</keyword>
<dbReference type="SUPFAM" id="SSF55874">
    <property type="entry name" value="ATPase domain of HSP90 chaperone/DNA topoisomerase II/histidine kinase"/>
    <property type="match status" value="1"/>
</dbReference>
<keyword evidence="1" id="KW-0808">Transferase</keyword>
<dbReference type="PANTHER" id="PTHR35526:SF3">
    <property type="entry name" value="ANTI-SIGMA-F FACTOR RSBW"/>
    <property type="match status" value="1"/>
</dbReference>
<organism evidence="4 5">
    <name type="scientific">Actinomadura fulvescens</name>
    <dbReference type="NCBI Taxonomy" id="46160"/>
    <lineage>
        <taxon>Bacteria</taxon>
        <taxon>Bacillati</taxon>
        <taxon>Actinomycetota</taxon>
        <taxon>Actinomycetes</taxon>
        <taxon>Streptosporangiales</taxon>
        <taxon>Thermomonosporaceae</taxon>
        <taxon>Actinomadura</taxon>
    </lineage>
</organism>
<dbReference type="PANTHER" id="PTHR35526">
    <property type="entry name" value="ANTI-SIGMA-F FACTOR RSBW-RELATED"/>
    <property type="match status" value="1"/>
</dbReference>
<keyword evidence="5" id="KW-1185">Reference proteome</keyword>
<dbReference type="Gene3D" id="3.30.565.10">
    <property type="entry name" value="Histidine kinase-like ATPase, C-terminal domain"/>
    <property type="match status" value="1"/>
</dbReference>
<reference evidence="4 5" key="1">
    <citation type="journal article" date="2019" name="Int. J. Syst. Evol. Microbiol.">
        <title>The Global Catalogue of Microorganisms (GCM) 10K type strain sequencing project: providing services to taxonomists for standard genome sequencing and annotation.</title>
        <authorList>
            <consortium name="The Broad Institute Genomics Platform"/>
            <consortium name="The Broad Institute Genome Sequencing Center for Infectious Disease"/>
            <person name="Wu L."/>
            <person name="Ma J."/>
        </authorList>
    </citation>
    <scope>NUCLEOTIDE SEQUENCE [LARGE SCALE GENOMIC DNA]</scope>
    <source>
        <strain evidence="4 5">JCM 6833</strain>
    </source>
</reference>
<proteinExistence type="predicted"/>
<keyword evidence="4" id="KW-0067">ATP-binding</keyword>
<dbReference type="GO" id="GO:0005524">
    <property type="term" value="F:ATP binding"/>
    <property type="evidence" value="ECO:0007669"/>
    <property type="project" value="UniProtKB-KW"/>
</dbReference>
<dbReference type="EMBL" id="BAAATD010000002">
    <property type="protein sequence ID" value="GAA2587426.1"/>
    <property type="molecule type" value="Genomic_DNA"/>
</dbReference>